<evidence type="ECO:0000313" key="2">
    <source>
        <dbReference type="EMBL" id="BAG33450.1"/>
    </source>
</evidence>
<dbReference type="Gene3D" id="3.30.950.30">
    <property type="entry name" value="Schlafen, AAA domain"/>
    <property type="match status" value="1"/>
</dbReference>
<feature type="domain" description="Schlafen AlbA-2" evidence="1">
    <location>
        <begin position="4"/>
        <end position="121"/>
    </location>
</feature>
<reference evidence="2 3" key="1">
    <citation type="journal article" date="2008" name="DNA Res.">
        <title>Determination of the genome sequence of Porphyromonas gingivalis strain ATCC 33277 and genomic comparison with strain W83 revealed extensive genome rearrangements in P. gingivalis.</title>
        <authorList>
            <person name="Naito M."/>
            <person name="Hirakawa H."/>
            <person name="Yamashita A."/>
            <person name="Ohara N."/>
            <person name="Shoji M."/>
            <person name="Yukitake H."/>
            <person name="Nakayama K."/>
            <person name="Toh H."/>
            <person name="Yoshimura F."/>
            <person name="Kuhara S."/>
            <person name="Hattori M."/>
            <person name="Hayashi T."/>
            <person name="Nakayama K."/>
        </authorList>
    </citation>
    <scope>NUCLEOTIDE SEQUENCE [LARGE SCALE GENOMIC DNA]</scope>
    <source>
        <strain evidence="3">ATCC 33277 / DSM 20709 / CIP 103683 / JCM 12257 / NCTC 11834 / 2561</strain>
    </source>
</reference>
<dbReference type="KEGG" id="pgn:PGN_0931"/>
<name>B2RJA5_PORG3</name>
<proteinExistence type="predicted"/>
<dbReference type="InterPro" id="IPR038461">
    <property type="entry name" value="Schlafen_AlbA_2_dom_sf"/>
</dbReference>
<dbReference type="InterPro" id="IPR007421">
    <property type="entry name" value="Schlafen_AlbA_2_dom"/>
</dbReference>
<evidence type="ECO:0000259" key="1">
    <source>
        <dbReference type="Pfam" id="PF04326"/>
    </source>
</evidence>
<evidence type="ECO:0000313" key="3">
    <source>
        <dbReference type="Proteomes" id="UP000008842"/>
    </source>
</evidence>
<sequence length="259" mass="29149">MNSETNRIEYKQELIDDLEKEAIAFLNYHEGGVIYIGIDKTGKAVGVSDIDGDMLKIKDRLKNNIMPSCLGLFDVSVEGVDSKNVIKITLASGTEKPYYIKKLGMSERGTFIRVGTSAEPMPVKMIESLFAKRTRNSIGKIKSPNQNLTFEQLKIYYEGSGKTLNQQFTSNLELITEEGEYNYVAYLLADTNGISVKVAKYNGFDRVDLTENNEYGYCSLIKATKQVLFITIIPRKCHLNLSSLMIELRLHHLAVCHKA</sequence>
<gene>
    <name evidence="2" type="ordered locus">PGN_0931</name>
</gene>
<dbReference type="HOGENOM" id="CLU_086997_0_0_10"/>
<dbReference type="PANTHER" id="PTHR30595:SF6">
    <property type="entry name" value="SCHLAFEN ALBA-2 DOMAIN-CONTAINING PROTEIN"/>
    <property type="match status" value="1"/>
</dbReference>
<organism evidence="2 3">
    <name type="scientific">Porphyromonas gingivalis (strain ATCC 33277 / DSM 20709 / CIP 103683 / JCM 12257 / NCTC 11834 / 2561)</name>
    <dbReference type="NCBI Taxonomy" id="431947"/>
    <lineage>
        <taxon>Bacteria</taxon>
        <taxon>Pseudomonadati</taxon>
        <taxon>Bacteroidota</taxon>
        <taxon>Bacteroidia</taxon>
        <taxon>Bacteroidales</taxon>
        <taxon>Porphyromonadaceae</taxon>
        <taxon>Porphyromonas</taxon>
    </lineage>
</organism>
<dbReference type="Pfam" id="PF04326">
    <property type="entry name" value="SLFN_AlbA_2"/>
    <property type="match status" value="1"/>
</dbReference>
<accession>B2RJA5</accession>
<dbReference type="AlphaFoldDB" id="B2RJA5"/>
<dbReference type="Proteomes" id="UP000008842">
    <property type="component" value="Chromosome"/>
</dbReference>
<protein>
    <recommendedName>
        <fullName evidence="1">Schlafen AlbA-2 domain-containing protein</fullName>
    </recommendedName>
</protein>
<dbReference type="eggNOG" id="COG2865">
    <property type="taxonomic scope" value="Bacteria"/>
</dbReference>
<dbReference type="PANTHER" id="PTHR30595">
    <property type="entry name" value="GLPR-RELATED TRANSCRIPTIONAL REPRESSOR"/>
    <property type="match status" value="1"/>
</dbReference>
<dbReference type="EMBL" id="AP009380">
    <property type="protein sequence ID" value="BAG33450.1"/>
    <property type="molecule type" value="Genomic_DNA"/>
</dbReference>